<feature type="domain" description="Peptidase M12A" evidence="13">
    <location>
        <begin position="355"/>
        <end position="548"/>
    </location>
</feature>
<keyword evidence="5 10" id="KW-0862">Zinc</keyword>
<dbReference type="Proteomes" id="UP000025227">
    <property type="component" value="Unplaced"/>
</dbReference>
<dbReference type="Gene3D" id="3.40.390.10">
    <property type="entry name" value="Collagenase (Catalytic Domain)"/>
    <property type="match status" value="1"/>
</dbReference>
<dbReference type="GO" id="GO:0008270">
    <property type="term" value="F:zinc ion binding"/>
    <property type="evidence" value="ECO:0007669"/>
    <property type="project" value="UniProtKB-UniRule"/>
</dbReference>
<evidence type="ECO:0000259" key="13">
    <source>
        <dbReference type="PROSITE" id="PS51864"/>
    </source>
</evidence>
<protein>
    <recommendedName>
        <fullName evidence="11">Metalloendopeptidase</fullName>
        <ecNumber evidence="11">3.4.24.-</ecNumber>
    </recommendedName>
</protein>
<dbReference type="Pfam" id="PF00431">
    <property type="entry name" value="CUB"/>
    <property type="match status" value="1"/>
</dbReference>
<dbReference type="InterPro" id="IPR006026">
    <property type="entry name" value="Peptidase_Metallo"/>
</dbReference>
<dbReference type="FunFam" id="3.40.390.10:FF:000028">
    <property type="entry name" value="Zinc metalloproteinase"/>
    <property type="match status" value="1"/>
</dbReference>
<keyword evidence="7" id="KW-1015">Disulfide bond</keyword>
<evidence type="ECO:0000256" key="9">
    <source>
        <dbReference type="PROSITE-ProRule" id="PRU00059"/>
    </source>
</evidence>
<evidence type="ECO:0000256" key="4">
    <source>
        <dbReference type="ARBA" id="ARBA00022801"/>
    </source>
</evidence>
<dbReference type="AlphaFoldDB" id="A0A7I4YGL2"/>
<feature type="domain" description="CUB" evidence="12">
    <location>
        <begin position="589"/>
        <end position="693"/>
    </location>
</feature>
<evidence type="ECO:0000256" key="3">
    <source>
        <dbReference type="ARBA" id="ARBA00022723"/>
    </source>
</evidence>
<evidence type="ECO:0000313" key="14">
    <source>
        <dbReference type="Proteomes" id="UP000025227"/>
    </source>
</evidence>
<feature type="chain" id="PRO_5029946830" description="Metalloendopeptidase" evidence="11">
    <location>
        <begin position="17"/>
        <end position="763"/>
    </location>
</feature>
<keyword evidence="1" id="KW-0245">EGF-like domain</keyword>
<dbReference type="OrthoDB" id="291007at2759"/>
<dbReference type="WBParaSite" id="HCON_00096680-00001">
    <property type="protein sequence ID" value="HCON_00096680-00001"/>
    <property type="gene ID" value="HCON_00096680"/>
</dbReference>
<dbReference type="PRINTS" id="PR00480">
    <property type="entry name" value="ASTACIN"/>
</dbReference>
<dbReference type="GO" id="GO:0006508">
    <property type="term" value="P:proteolysis"/>
    <property type="evidence" value="ECO:0007669"/>
    <property type="project" value="UniProtKB-KW"/>
</dbReference>
<organism evidence="14 15">
    <name type="scientific">Haemonchus contortus</name>
    <name type="common">Barber pole worm</name>
    <dbReference type="NCBI Taxonomy" id="6289"/>
    <lineage>
        <taxon>Eukaryota</taxon>
        <taxon>Metazoa</taxon>
        <taxon>Ecdysozoa</taxon>
        <taxon>Nematoda</taxon>
        <taxon>Chromadorea</taxon>
        <taxon>Rhabditida</taxon>
        <taxon>Rhabditina</taxon>
        <taxon>Rhabditomorpha</taxon>
        <taxon>Strongyloidea</taxon>
        <taxon>Trichostrongylidae</taxon>
        <taxon>Haemonchus</taxon>
    </lineage>
</organism>
<evidence type="ECO:0000256" key="11">
    <source>
        <dbReference type="RuleBase" id="RU361183"/>
    </source>
</evidence>
<keyword evidence="2 10" id="KW-0645">Protease</keyword>
<feature type="signal peptide" evidence="11">
    <location>
        <begin position="1"/>
        <end position="16"/>
    </location>
</feature>
<evidence type="ECO:0000256" key="10">
    <source>
        <dbReference type="PROSITE-ProRule" id="PRU01211"/>
    </source>
</evidence>
<feature type="binding site" evidence="10">
    <location>
        <position position="444"/>
    </location>
    <ligand>
        <name>Zn(2+)</name>
        <dbReference type="ChEBI" id="CHEBI:29105"/>
        <note>catalytic</note>
    </ligand>
</feature>
<evidence type="ECO:0000313" key="15">
    <source>
        <dbReference type="WBParaSite" id="HCON_00096680-00001"/>
    </source>
</evidence>
<dbReference type="GO" id="GO:0018996">
    <property type="term" value="P:molting cycle, collagen and cuticulin-based cuticle"/>
    <property type="evidence" value="ECO:0007669"/>
    <property type="project" value="UniProtKB-ARBA"/>
</dbReference>
<dbReference type="GO" id="GO:0004222">
    <property type="term" value="F:metalloendopeptidase activity"/>
    <property type="evidence" value="ECO:0007669"/>
    <property type="project" value="UniProtKB-UniRule"/>
</dbReference>
<feature type="binding site" evidence="10">
    <location>
        <position position="448"/>
    </location>
    <ligand>
        <name>Zn(2+)</name>
        <dbReference type="ChEBI" id="CHEBI:29105"/>
        <note>catalytic</note>
    </ligand>
</feature>
<comment type="caution">
    <text evidence="9">Lacks conserved residue(s) required for the propagation of feature annotation.</text>
</comment>
<dbReference type="InterPro" id="IPR035914">
    <property type="entry name" value="Sperma_CUB_dom_sf"/>
</dbReference>
<feature type="active site" evidence="10">
    <location>
        <position position="445"/>
    </location>
</feature>
<comment type="cofactor">
    <cofactor evidence="10 11">
        <name>Zn(2+)</name>
        <dbReference type="ChEBI" id="CHEBI:29105"/>
    </cofactor>
    <text evidence="10 11">Binds 1 zinc ion per subunit.</text>
</comment>
<dbReference type="CDD" id="cd00041">
    <property type="entry name" value="CUB"/>
    <property type="match status" value="1"/>
</dbReference>
<dbReference type="EC" id="3.4.24.-" evidence="11"/>
<keyword evidence="14" id="KW-1185">Reference proteome</keyword>
<dbReference type="SUPFAM" id="SSF49854">
    <property type="entry name" value="Spermadhesin, CUB domain"/>
    <property type="match status" value="1"/>
</dbReference>
<evidence type="ECO:0000256" key="5">
    <source>
        <dbReference type="ARBA" id="ARBA00022833"/>
    </source>
</evidence>
<dbReference type="Gene3D" id="2.60.120.290">
    <property type="entry name" value="Spermadhesin, CUB domain"/>
    <property type="match status" value="1"/>
</dbReference>
<sequence>MRWLAMIFTGIVIAKAQDFASLLGPLLGGAGGGGGGPGGGIGSILAGLGGGGGGKGPDLSSLFQLGAGLLNRNGGGANPAPVPAPVPAPGPAPGPVIGGPTNIAVPDYSDYNEENRPQRVTDTPGALSPPNSLTWIKSASTMKRNDFDDYDMIGMTRPAPRSVPPPPPPQQFIPVGRSPQRAINPLYHNPNARTFVNHQPTLPPMREVPRAPTPAPQYWNWAPPTVAPTPAPLQPLEITRLNPQLLAHNTARMIREITTFSDVHHGANEDYGAVQTLMEAFFQSLADQQPGNAAQDPIRNPSVLQPLYDGTEMGANRPLTNQLFESDMVLTVEQMKGVVLASTEQRRGLRRHKRKVITGAVYRWPRAPIPYRFKDGDEKWRSLIRSALRHWESETCVRWEENGRGKDHVIFFRGSGCYSSVGRTGGSQMISIGYGCEDKGIVAHEVGHSLGFWHEQSRPDRDRYITLNKQFIIRGTDGNFERRTTQEIEDMGLPYDLGSVMHYGSNAFTKDWNEITIQTRDPNYQRTIGQRGEPSFIDVKQVNRLYCNDICPPMGCQNGGYPDPNDCKICKCPKGLAGKTCETIPQVGCGGELVATPIWQEISHRGKKKCFWRIRAPNSRIRFILSNVNYRCETTCRAYVEIKHNSDFQQTGFRACCKEKEIEVVSEQAEMLIIADSTELDYETGFSLRYIQDSGQPLPKPPPPIWVPGSENRGFRGGTNSGGPIEKFILNVIPKVRDPARPWESIASIVTEYSVASLLGIRN</sequence>
<evidence type="ECO:0000256" key="6">
    <source>
        <dbReference type="ARBA" id="ARBA00023049"/>
    </source>
</evidence>
<dbReference type="Pfam" id="PF01400">
    <property type="entry name" value="Astacin"/>
    <property type="match status" value="1"/>
</dbReference>
<name>A0A7I4YGL2_HAECO</name>
<dbReference type="SMART" id="SM00042">
    <property type="entry name" value="CUB"/>
    <property type="match status" value="1"/>
</dbReference>
<keyword evidence="8" id="KW-0325">Glycoprotein</keyword>
<dbReference type="PANTHER" id="PTHR10127">
    <property type="entry name" value="DISCOIDIN, CUB, EGF, LAMININ , AND ZINC METALLOPROTEASE DOMAIN CONTAINING"/>
    <property type="match status" value="1"/>
</dbReference>
<keyword evidence="11" id="KW-0732">Signal</keyword>
<dbReference type="InterPro" id="IPR034035">
    <property type="entry name" value="Astacin-like_dom"/>
</dbReference>
<evidence type="ECO:0000256" key="8">
    <source>
        <dbReference type="ARBA" id="ARBA00023180"/>
    </source>
</evidence>
<dbReference type="InterPro" id="IPR001506">
    <property type="entry name" value="Peptidase_M12A"/>
</dbReference>
<evidence type="ECO:0000256" key="1">
    <source>
        <dbReference type="ARBA" id="ARBA00022536"/>
    </source>
</evidence>
<accession>A0A7I4YGL2</accession>
<reference evidence="15" key="1">
    <citation type="submission" date="2020-12" db="UniProtKB">
        <authorList>
            <consortium name="WormBaseParasite"/>
        </authorList>
    </citation>
    <scope>IDENTIFICATION</scope>
    <source>
        <strain evidence="15">MHco3</strain>
    </source>
</reference>
<keyword evidence="6 10" id="KW-0482">Metalloprotease</keyword>
<proteinExistence type="predicted"/>
<evidence type="ECO:0000256" key="2">
    <source>
        <dbReference type="ARBA" id="ARBA00022670"/>
    </source>
</evidence>
<dbReference type="OMA" id="FKGGDSK"/>
<evidence type="ECO:0000259" key="12">
    <source>
        <dbReference type="PROSITE" id="PS01180"/>
    </source>
</evidence>
<dbReference type="PANTHER" id="PTHR10127:SF898">
    <property type="entry name" value="ZINC METALLOPROTEINASE NAS-30"/>
    <property type="match status" value="1"/>
</dbReference>
<dbReference type="PROSITE" id="PS51864">
    <property type="entry name" value="ASTACIN"/>
    <property type="match status" value="1"/>
</dbReference>
<dbReference type="CDD" id="cd04280">
    <property type="entry name" value="ZnMc_astacin_like"/>
    <property type="match status" value="1"/>
</dbReference>
<feature type="binding site" evidence="10">
    <location>
        <position position="454"/>
    </location>
    <ligand>
        <name>Zn(2+)</name>
        <dbReference type="ChEBI" id="CHEBI:29105"/>
        <note>catalytic</note>
    </ligand>
</feature>
<keyword evidence="3 10" id="KW-0479">Metal-binding</keyword>
<keyword evidence="4 10" id="KW-0378">Hydrolase</keyword>
<dbReference type="InterPro" id="IPR000859">
    <property type="entry name" value="CUB_dom"/>
</dbReference>
<dbReference type="SMART" id="SM00235">
    <property type="entry name" value="ZnMc"/>
    <property type="match status" value="1"/>
</dbReference>
<dbReference type="InterPro" id="IPR024079">
    <property type="entry name" value="MetalloPept_cat_dom_sf"/>
</dbReference>
<dbReference type="PROSITE" id="PS01180">
    <property type="entry name" value="CUB"/>
    <property type="match status" value="1"/>
</dbReference>
<dbReference type="SUPFAM" id="SSF55486">
    <property type="entry name" value="Metalloproteases ('zincins'), catalytic domain"/>
    <property type="match status" value="1"/>
</dbReference>
<evidence type="ECO:0000256" key="7">
    <source>
        <dbReference type="ARBA" id="ARBA00023157"/>
    </source>
</evidence>